<dbReference type="InterPro" id="IPR001849">
    <property type="entry name" value="PH_domain"/>
</dbReference>
<dbReference type="SUPFAM" id="SSF50729">
    <property type="entry name" value="PH domain-like"/>
    <property type="match status" value="2"/>
</dbReference>
<feature type="region of interest" description="Disordered" evidence="3">
    <location>
        <begin position="638"/>
        <end position="729"/>
    </location>
</feature>
<feature type="compositionally biased region" description="Polar residues" evidence="3">
    <location>
        <begin position="561"/>
        <end position="572"/>
    </location>
</feature>
<evidence type="ECO:0000259" key="4">
    <source>
        <dbReference type="PROSITE" id="PS50003"/>
    </source>
</evidence>
<feature type="compositionally biased region" description="Low complexity" evidence="3">
    <location>
        <begin position="286"/>
        <end position="302"/>
    </location>
</feature>
<dbReference type="InterPro" id="IPR000299">
    <property type="entry name" value="FERM_domain"/>
</dbReference>
<dbReference type="SUPFAM" id="SSF47031">
    <property type="entry name" value="Second domain of FERM"/>
    <property type="match status" value="1"/>
</dbReference>
<dbReference type="PROSITE" id="PS50003">
    <property type="entry name" value="PH_DOMAIN"/>
    <property type="match status" value="2"/>
</dbReference>
<dbReference type="CDD" id="cd14473">
    <property type="entry name" value="FERM_B-lobe"/>
    <property type="match status" value="1"/>
</dbReference>
<reference evidence="7 8" key="1">
    <citation type="journal article" date="2017" name="Nat. Ecol. Evol.">
        <title>Scallop genome provides insights into evolution of bilaterian karyotype and development.</title>
        <authorList>
            <person name="Wang S."/>
            <person name="Zhang J."/>
            <person name="Jiao W."/>
            <person name="Li J."/>
            <person name="Xun X."/>
            <person name="Sun Y."/>
            <person name="Guo X."/>
            <person name="Huan P."/>
            <person name="Dong B."/>
            <person name="Zhang L."/>
            <person name="Hu X."/>
            <person name="Sun X."/>
            <person name="Wang J."/>
            <person name="Zhao C."/>
            <person name="Wang Y."/>
            <person name="Wang D."/>
            <person name="Huang X."/>
            <person name="Wang R."/>
            <person name="Lv J."/>
            <person name="Li Y."/>
            <person name="Zhang Z."/>
            <person name="Liu B."/>
            <person name="Lu W."/>
            <person name="Hui Y."/>
            <person name="Liang J."/>
            <person name="Zhou Z."/>
            <person name="Hou R."/>
            <person name="Li X."/>
            <person name="Liu Y."/>
            <person name="Li H."/>
            <person name="Ning X."/>
            <person name="Lin Y."/>
            <person name="Zhao L."/>
            <person name="Xing Q."/>
            <person name="Dou J."/>
            <person name="Li Y."/>
            <person name="Mao J."/>
            <person name="Guo H."/>
            <person name="Dou H."/>
            <person name="Li T."/>
            <person name="Mu C."/>
            <person name="Jiang W."/>
            <person name="Fu Q."/>
            <person name="Fu X."/>
            <person name="Miao Y."/>
            <person name="Liu J."/>
            <person name="Yu Q."/>
            <person name="Li R."/>
            <person name="Liao H."/>
            <person name="Li X."/>
            <person name="Kong Y."/>
            <person name="Jiang Z."/>
            <person name="Chourrout D."/>
            <person name="Li R."/>
            <person name="Bao Z."/>
        </authorList>
    </citation>
    <scope>NUCLEOTIDE SEQUENCE [LARGE SCALE GENOMIC DNA]</scope>
    <source>
        <strain evidence="7 8">PY_sf001</strain>
    </source>
</reference>
<feature type="compositionally biased region" description="Low complexity" evidence="3">
    <location>
        <begin position="335"/>
        <end position="347"/>
    </location>
</feature>
<dbReference type="Gene3D" id="2.30.29.30">
    <property type="entry name" value="Pleckstrin-homology domain (PH domain)/Phosphotyrosine-binding domain (PTB)"/>
    <property type="match status" value="3"/>
</dbReference>
<dbReference type="Gene3D" id="1.20.80.10">
    <property type="match status" value="1"/>
</dbReference>
<feature type="compositionally biased region" description="Low complexity" evidence="3">
    <location>
        <begin position="640"/>
        <end position="651"/>
    </location>
</feature>
<dbReference type="Pfam" id="PF00373">
    <property type="entry name" value="FERM_M"/>
    <property type="match status" value="1"/>
</dbReference>
<dbReference type="SMART" id="SM00139">
    <property type="entry name" value="MyTH4"/>
    <property type="match status" value="1"/>
</dbReference>
<dbReference type="InterPro" id="IPR000857">
    <property type="entry name" value="MyTH4_dom"/>
</dbReference>
<feature type="domain" description="FERM" evidence="5">
    <location>
        <begin position="1198"/>
        <end position="1534"/>
    </location>
</feature>
<name>A0A210QPS0_MIZYE</name>
<evidence type="ECO:0000313" key="8">
    <source>
        <dbReference type="Proteomes" id="UP000242188"/>
    </source>
</evidence>
<protein>
    <submittedName>
        <fullName evidence="7">Pleckstrin homology domain-containing family H member 2</fullName>
    </submittedName>
</protein>
<feature type="domain" description="MyTH4" evidence="6">
    <location>
        <begin position="992"/>
        <end position="1187"/>
    </location>
</feature>
<gene>
    <name evidence="7" type="ORF">KP79_PYT10790</name>
</gene>
<accession>A0A210QPS0</accession>
<dbReference type="InterPro" id="IPR011993">
    <property type="entry name" value="PH-like_dom_sf"/>
</dbReference>
<dbReference type="Pfam" id="PF00784">
    <property type="entry name" value="MyTH4"/>
    <property type="match status" value="2"/>
</dbReference>
<dbReference type="Pfam" id="PF00169">
    <property type="entry name" value="PH"/>
    <property type="match status" value="2"/>
</dbReference>
<feature type="domain" description="PH" evidence="4">
    <location>
        <begin position="744"/>
        <end position="838"/>
    </location>
</feature>
<dbReference type="OrthoDB" id="6285196at2759"/>
<dbReference type="Gene3D" id="1.25.40.530">
    <property type="entry name" value="MyTH4 domain"/>
    <property type="match status" value="1"/>
</dbReference>
<keyword evidence="2" id="KW-0175">Coiled coil</keyword>
<dbReference type="PROSITE" id="PS50057">
    <property type="entry name" value="FERM_3"/>
    <property type="match status" value="1"/>
</dbReference>
<dbReference type="PANTHER" id="PTHR22903">
    <property type="entry name" value="PLEKHH PROTEIN"/>
    <property type="match status" value="1"/>
</dbReference>
<feature type="compositionally biased region" description="Polar residues" evidence="3">
    <location>
        <begin position="231"/>
        <end position="241"/>
    </location>
</feature>
<feature type="compositionally biased region" description="Polar residues" evidence="3">
    <location>
        <begin position="193"/>
        <end position="221"/>
    </location>
</feature>
<comment type="caution">
    <text evidence="7">The sequence shown here is derived from an EMBL/GenBank/DDBJ whole genome shotgun (WGS) entry which is preliminary data.</text>
</comment>
<feature type="domain" description="PH" evidence="4">
    <location>
        <begin position="852"/>
        <end position="956"/>
    </location>
</feature>
<keyword evidence="8" id="KW-1185">Reference proteome</keyword>
<dbReference type="SMART" id="SM00295">
    <property type="entry name" value="B41"/>
    <property type="match status" value="1"/>
</dbReference>
<feature type="compositionally biased region" description="Basic and acidic residues" evidence="3">
    <location>
        <begin position="717"/>
        <end position="729"/>
    </location>
</feature>
<feature type="compositionally biased region" description="Polar residues" evidence="3">
    <location>
        <begin position="663"/>
        <end position="692"/>
    </location>
</feature>
<dbReference type="FunFam" id="2.30.29.30:FF:000286">
    <property type="entry name" value="PH-protein kinase domain containing protein"/>
    <property type="match status" value="1"/>
</dbReference>
<dbReference type="InterPro" id="IPR014352">
    <property type="entry name" value="FERM/acyl-CoA-bd_prot_sf"/>
</dbReference>
<dbReference type="PANTHER" id="PTHR22903:SF8">
    <property type="entry name" value="MAX-1A"/>
    <property type="match status" value="1"/>
</dbReference>
<dbReference type="CDD" id="cd13282">
    <property type="entry name" value="PH1_PLEKHH1_PLEKHH2"/>
    <property type="match status" value="1"/>
</dbReference>
<dbReference type="InterPro" id="IPR038185">
    <property type="entry name" value="MyTH4_dom_sf"/>
</dbReference>
<dbReference type="Proteomes" id="UP000242188">
    <property type="component" value="Unassembled WGS sequence"/>
</dbReference>
<feature type="compositionally biased region" description="Basic and acidic residues" evidence="3">
    <location>
        <begin position="321"/>
        <end position="333"/>
    </location>
</feature>
<proteinExistence type="predicted"/>
<sequence length="1542" mass="174639">MSATTAPTKEDLEEEPSSVAEWRTKCQALETSLHKFREQVSKIRDNLGRKMKDLEEKKTDADNRAETAEQKLRLMEQQLAAIHWQPRDLETRVHDLQRECHEKNQIIKSLQEQLEEQKRQRQQDAKQVENKAGKIKDWVTNKLSQLEQQNQALQTENEMLQDQVEILRERLQALPAFAAKEIYRLSHQDSFSRPSSSVVEASRPPSQDMGSRTASEMTNLSGLLGSRPVSEASSRPASHNFGSRPMSEVVGVIRPFSGTGWSETVSEVVNLQPFSRTYSPRPTLDFPSSQPGSGFSSRSTSPVVLPPEIPRRPSPSILEAFKMEQEIMEDRTDASISPPSDTPESSPDGLTENISDNNSDDSMADIEHDPLYQEVDQNHESTYEPKKSLPPQIKIERKQFHDPHIFDSLVSSSTGSEEVLSRLRNLQNGDMNGDDDTLHLEDEEKEEEVEEDKIIVEDVTPITLTPSTMMTPLTPLTPLLPQTSPMSSMTGVFGHHHSSNVSAIATFPRVRKERDKPPPLQLLAPREGPQYFLAQETQRGRGQFVPPPQVLEPQVIGAAKETTSSKNRSSPMATRRAANHTYWEKRSYAVPKKSRQQPPDHHVTASRSLGHEMSALDQLYQDLSVPVFATLKGKAAQIRSTPFTEESTSESSDNEEGPLLSGTIDQSDLSTSAASPITDRNISKQQQSSSGATKRGVSCHSAASEISCDYADPPDETSSKSDSENSEPEQKLLKYATDNQKHDTLEKFGYLSKLGGKVKMWKRRWFVLRNGELIYYKSQHDVLRKPQGTLKLDEQTRISHVKGELTFEITNSKRTYYFTADSQAETEKWIKILRKFLKRQATSYLLDHMETKAVVRGWLTKVKHGATRKCWCVLLGHYFLYYRTAKDKTPIGQINLQSAKIEDIDNSGDSDEECEVTMTPKHVVAVWPPNQGPTYLVVPSKHEKDSWLYHLTVAAGGGMGNVGTEYEQLIAKVMEVEGDTNSVYWKHPMMLHCKEPITRPLTTLPSEDLQHKAAEMFKWIVQFIYSQIDTSQLDLHVSLAQSILDLCVRHPQLQNELYCQLIKQTTPHPVQHKTTMQNLLLCGKHSWYLCHATPTSPTNSVVDLSDSKLNPAHHVFLQAWQLLAMCVSLFLPKQSIMWHLKVHLQRNTDTRSEIGKYAIFCQRALERTVVKGIREVRPSRMEVMSILLRHPFHHSQPISIPVHFLHNTYQVVSFDGSTTVQEFLLTLSKVISVRDVSQSGFSLCTDDPCSSDIEHCLQSSIKICDVISKWEQSHKEFLSGKQDNGRTIRLLYKNRLYFKSSSSAETEKEKLLLAYQVNDEIINGRFPLNKDLALELASLMAQIEFGDVKLSNESSQVGGAAPPYQPNLAQQLTTVLDRFYPRKYSHATEDEQRSTVSKLLERWVSLRGRSPQDCVRVYLAVVRKWPFCGAKLFFTKAKTSPTPEDEVWLAVQEEGISVLEHSTMQPISSYDFRSVITFGGWKDDFMLVVTQLIESAPHHYEHRTEKLLFSMPKPKVLELTLLVASYINVRVQHPSQDSSADL</sequence>
<feature type="region of interest" description="Disordered" evidence="3">
    <location>
        <begin position="276"/>
        <end position="399"/>
    </location>
</feature>
<dbReference type="PROSITE" id="PS51016">
    <property type="entry name" value="MYTH4"/>
    <property type="match status" value="1"/>
</dbReference>
<evidence type="ECO:0000259" key="5">
    <source>
        <dbReference type="PROSITE" id="PS50057"/>
    </source>
</evidence>
<dbReference type="SMART" id="SM00233">
    <property type="entry name" value="PH"/>
    <property type="match status" value="2"/>
</dbReference>
<dbReference type="InterPro" id="IPR035963">
    <property type="entry name" value="FERM_2"/>
</dbReference>
<keyword evidence="1" id="KW-0677">Repeat</keyword>
<evidence type="ECO:0000256" key="2">
    <source>
        <dbReference type="ARBA" id="ARBA00023054"/>
    </source>
</evidence>
<dbReference type="CDD" id="cd17094">
    <property type="entry name" value="FERM_F1_Max1_like"/>
    <property type="match status" value="1"/>
</dbReference>
<dbReference type="CDD" id="cd00821">
    <property type="entry name" value="PH"/>
    <property type="match status" value="1"/>
</dbReference>
<dbReference type="Pfam" id="PF21989">
    <property type="entry name" value="RA_2"/>
    <property type="match status" value="1"/>
</dbReference>
<dbReference type="GO" id="GO:0005856">
    <property type="term" value="C:cytoskeleton"/>
    <property type="evidence" value="ECO:0007669"/>
    <property type="project" value="InterPro"/>
</dbReference>
<feature type="region of interest" description="Disordered" evidence="3">
    <location>
        <begin position="193"/>
        <end position="243"/>
    </location>
</feature>
<dbReference type="InterPro" id="IPR019749">
    <property type="entry name" value="Band_41_domain"/>
</dbReference>
<feature type="region of interest" description="Disordered" evidence="3">
    <location>
        <begin position="1"/>
        <end position="20"/>
    </location>
</feature>
<evidence type="ECO:0000259" key="6">
    <source>
        <dbReference type="PROSITE" id="PS51016"/>
    </source>
</evidence>
<feature type="region of interest" description="Disordered" evidence="3">
    <location>
        <begin position="559"/>
        <end position="604"/>
    </location>
</feature>
<organism evidence="7 8">
    <name type="scientific">Mizuhopecten yessoensis</name>
    <name type="common">Japanese scallop</name>
    <name type="synonym">Patinopecten yessoensis</name>
    <dbReference type="NCBI Taxonomy" id="6573"/>
    <lineage>
        <taxon>Eukaryota</taxon>
        <taxon>Metazoa</taxon>
        <taxon>Spiralia</taxon>
        <taxon>Lophotrochozoa</taxon>
        <taxon>Mollusca</taxon>
        <taxon>Bivalvia</taxon>
        <taxon>Autobranchia</taxon>
        <taxon>Pteriomorphia</taxon>
        <taxon>Pectinida</taxon>
        <taxon>Pectinoidea</taxon>
        <taxon>Pectinidae</taxon>
        <taxon>Mizuhopecten</taxon>
    </lineage>
</organism>
<dbReference type="EMBL" id="NEDP02002489">
    <property type="protein sequence ID" value="OWF50725.1"/>
    <property type="molecule type" value="Genomic_DNA"/>
</dbReference>
<dbReference type="InterPro" id="IPR019748">
    <property type="entry name" value="FERM_central"/>
</dbReference>
<feature type="compositionally biased region" description="Basic and acidic residues" evidence="3">
    <location>
        <begin position="365"/>
        <end position="387"/>
    </location>
</feature>
<dbReference type="Gene3D" id="3.10.20.90">
    <property type="entry name" value="Phosphatidylinositol 3-kinase Catalytic Subunit, Chain A, domain 1"/>
    <property type="match status" value="1"/>
</dbReference>
<evidence type="ECO:0000256" key="1">
    <source>
        <dbReference type="ARBA" id="ARBA00022737"/>
    </source>
</evidence>
<evidence type="ECO:0000256" key="3">
    <source>
        <dbReference type="SAM" id="MobiDB-lite"/>
    </source>
</evidence>
<evidence type="ECO:0000313" key="7">
    <source>
        <dbReference type="EMBL" id="OWF50725.1"/>
    </source>
</evidence>
<feature type="region of interest" description="Disordered" evidence="3">
    <location>
        <begin position="424"/>
        <end position="451"/>
    </location>
</feature>